<dbReference type="Proteomes" id="UP000077248">
    <property type="component" value="Unassembled WGS sequence"/>
</dbReference>
<evidence type="ECO:0000256" key="7">
    <source>
        <dbReference type="PIRNR" id="PIRNR001093"/>
    </source>
</evidence>
<accession>A0A177DJ78</accession>
<dbReference type="PANTHER" id="PTHR22600">
    <property type="entry name" value="BETA-HEXOSAMINIDASE"/>
    <property type="match status" value="1"/>
</dbReference>
<keyword evidence="13" id="KW-1185">Reference proteome</keyword>
<evidence type="ECO:0000256" key="8">
    <source>
        <dbReference type="PIRSR" id="PIRSR001093-1"/>
    </source>
</evidence>
<dbReference type="EMBL" id="KV441482">
    <property type="protein sequence ID" value="OAG19102.1"/>
    <property type="molecule type" value="Genomic_DNA"/>
</dbReference>
<evidence type="ECO:0000256" key="2">
    <source>
        <dbReference type="ARBA" id="ARBA00006285"/>
    </source>
</evidence>
<dbReference type="Pfam" id="PF00728">
    <property type="entry name" value="Glyco_hydro_20"/>
    <property type="match status" value="1"/>
</dbReference>
<dbReference type="GO" id="GO:0016231">
    <property type="term" value="F:beta-N-acetylglucosaminidase activity"/>
    <property type="evidence" value="ECO:0007669"/>
    <property type="project" value="TreeGrafter"/>
</dbReference>
<dbReference type="InterPro" id="IPR025705">
    <property type="entry name" value="Beta_hexosaminidase_sua/sub"/>
</dbReference>
<keyword evidence="5" id="KW-0325">Glycoprotein</keyword>
<dbReference type="KEGG" id="aalt:CC77DRAFT_1032488"/>
<comment type="similarity">
    <text evidence="2 7">Belongs to the glycosyl hydrolase 20 family.</text>
</comment>
<evidence type="ECO:0000256" key="6">
    <source>
        <dbReference type="ARBA" id="ARBA00023295"/>
    </source>
</evidence>
<keyword evidence="3 9" id="KW-0732">Signal</keyword>
<feature type="chain" id="PRO_5008059490" description="Beta-hexosaminidase" evidence="9">
    <location>
        <begin position="19"/>
        <end position="620"/>
    </location>
</feature>
<evidence type="ECO:0000256" key="3">
    <source>
        <dbReference type="ARBA" id="ARBA00022729"/>
    </source>
</evidence>
<comment type="catalytic activity">
    <reaction evidence="1 7">
        <text>Hydrolysis of terminal non-reducing N-acetyl-D-hexosamine residues in N-acetyl-beta-D-hexosaminides.</text>
        <dbReference type="EC" id="3.2.1.52"/>
    </reaction>
</comment>
<feature type="domain" description="Glycoside hydrolase family 20 catalytic" evidence="10">
    <location>
        <begin position="228"/>
        <end position="567"/>
    </location>
</feature>
<dbReference type="PANTHER" id="PTHR22600:SF58">
    <property type="entry name" value="BETA-HEXOSAMINIDASE"/>
    <property type="match status" value="1"/>
</dbReference>
<dbReference type="CDD" id="cd06562">
    <property type="entry name" value="GH20_HexA_HexB-like"/>
    <property type="match status" value="1"/>
</dbReference>
<evidence type="ECO:0000256" key="4">
    <source>
        <dbReference type="ARBA" id="ARBA00022801"/>
    </source>
</evidence>
<evidence type="ECO:0000256" key="9">
    <source>
        <dbReference type="SAM" id="SignalP"/>
    </source>
</evidence>
<dbReference type="GeneID" id="29112332"/>
<gene>
    <name evidence="12" type="ORF">CC77DRAFT_1032488</name>
</gene>
<dbReference type="GO" id="GO:0016020">
    <property type="term" value="C:membrane"/>
    <property type="evidence" value="ECO:0007669"/>
    <property type="project" value="TreeGrafter"/>
</dbReference>
<dbReference type="AlphaFoldDB" id="A0A177DJ78"/>
<feature type="active site" description="Proton donor" evidence="8">
    <location>
        <position position="390"/>
    </location>
</feature>
<sequence>MKPLIFTIQSLLVSSVAAIWPIPVSHEQGDTVLFISEDVPFYWYEPGARNVGSNIHQIPFLFASNSNSSLNVQDSSQLNLRKSYTEPVLSEASKNSTQEGVTGDDIIEYAIGSTWQTVFKNNFYPWKFHPRDWDEPSPSASNTTYVSRIDVKLLKADQPDVAKSLAGDVDESYSLTLTEQGVASISANTSIGIARGLTTFTQLFYAHSNKQDVYTLSAPVQIFDSPKFQHRGINLDTSRNYFSTADVKRQIEAAAYNKMNRFHLHVTDSQSWPLEIPSMPELSAKGAYRPDLVYTVNDFKDFQRYAAIQGVQMITEIDMPGHTSSIHRSFPDLIAAFEQQPDWNTYAAQPPTGTLKLNSTAVYDFFEKLFNDLLPRVFPYSTYYHTGGDEVNRNAYLLDDTVRSNDSAVLQPLMQIFVDRAHDQVRAAGLTPVVWEEMLLEWNLTLGSDVIVQSWQSDEAVAQITAAGHKALVGNYNYWYLDCGKGQWLNFDPSVSANYWPYQDYCAPFHNWRLIYSYDPLSGVPAENQHLVLGGEAHMWAEQTDPVNVDRMIWPRAAAAAEVLWSGAKDGQGQNRSQIDAAPRLSEMRERLVAKGIGAEPIQMPYCTMEGNVCQLGFTG</sequence>
<evidence type="ECO:0000259" key="10">
    <source>
        <dbReference type="Pfam" id="PF00728"/>
    </source>
</evidence>
<protein>
    <recommendedName>
        <fullName evidence="7">Beta-hexosaminidase</fullName>
        <ecNumber evidence="7">3.2.1.52</ecNumber>
    </recommendedName>
</protein>
<dbReference type="OMA" id="GHDVVMC"/>
<keyword evidence="6 7" id="KW-0326">Glycosidase</keyword>
<proteinExistence type="inferred from homology"/>
<dbReference type="VEuPathDB" id="FungiDB:CC77DRAFT_1032488"/>
<dbReference type="Gene3D" id="3.30.379.10">
    <property type="entry name" value="Chitobiase/beta-hexosaminidase domain 2-like"/>
    <property type="match status" value="1"/>
</dbReference>
<feature type="signal peptide" evidence="9">
    <location>
        <begin position="1"/>
        <end position="18"/>
    </location>
</feature>
<keyword evidence="4 7" id="KW-0378">Hydrolase</keyword>
<dbReference type="GO" id="GO:0005975">
    <property type="term" value="P:carbohydrate metabolic process"/>
    <property type="evidence" value="ECO:0007669"/>
    <property type="project" value="InterPro"/>
</dbReference>
<dbReference type="PRINTS" id="PR00738">
    <property type="entry name" value="GLHYDRLASE20"/>
</dbReference>
<evidence type="ECO:0000313" key="13">
    <source>
        <dbReference type="Proteomes" id="UP000077248"/>
    </source>
</evidence>
<evidence type="ECO:0000259" key="11">
    <source>
        <dbReference type="Pfam" id="PF14845"/>
    </source>
</evidence>
<dbReference type="GO" id="GO:0030203">
    <property type="term" value="P:glycosaminoglycan metabolic process"/>
    <property type="evidence" value="ECO:0007669"/>
    <property type="project" value="TreeGrafter"/>
</dbReference>
<dbReference type="Pfam" id="PF14845">
    <property type="entry name" value="Glycohydro_20b2"/>
    <property type="match status" value="1"/>
</dbReference>
<dbReference type="InterPro" id="IPR029018">
    <property type="entry name" value="Hex-like_dom2"/>
</dbReference>
<dbReference type="InterPro" id="IPR017853">
    <property type="entry name" value="GH"/>
</dbReference>
<dbReference type="InterPro" id="IPR015883">
    <property type="entry name" value="Glyco_hydro_20_cat"/>
</dbReference>
<organism evidence="12 13">
    <name type="scientific">Alternaria alternata</name>
    <name type="common">Alternaria rot fungus</name>
    <name type="synonym">Torula alternata</name>
    <dbReference type="NCBI Taxonomy" id="5599"/>
    <lineage>
        <taxon>Eukaryota</taxon>
        <taxon>Fungi</taxon>
        <taxon>Dikarya</taxon>
        <taxon>Ascomycota</taxon>
        <taxon>Pezizomycotina</taxon>
        <taxon>Dothideomycetes</taxon>
        <taxon>Pleosporomycetidae</taxon>
        <taxon>Pleosporales</taxon>
        <taxon>Pleosporineae</taxon>
        <taxon>Pleosporaceae</taxon>
        <taxon>Alternaria</taxon>
        <taxon>Alternaria sect. Alternaria</taxon>
        <taxon>Alternaria alternata complex</taxon>
    </lineage>
</organism>
<evidence type="ECO:0000256" key="1">
    <source>
        <dbReference type="ARBA" id="ARBA00001231"/>
    </source>
</evidence>
<dbReference type="EC" id="3.2.1.52" evidence="7"/>
<feature type="domain" description="Beta-hexosaminidase eukaryotic type N-terminal" evidence="11">
    <location>
        <begin position="19"/>
        <end position="203"/>
    </location>
</feature>
<dbReference type="PIRSF" id="PIRSF001093">
    <property type="entry name" value="B-hxosamndse_ab_euk"/>
    <property type="match status" value="1"/>
</dbReference>
<evidence type="ECO:0000256" key="5">
    <source>
        <dbReference type="ARBA" id="ARBA00023180"/>
    </source>
</evidence>
<reference evidence="12 13" key="1">
    <citation type="submission" date="2016-05" db="EMBL/GenBank/DDBJ databases">
        <title>Comparative analysis of secretome profiles of manganese(II)-oxidizing ascomycete fungi.</title>
        <authorList>
            <consortium name="DOE Joint Genome Institute"/>
            <person name="Zeiner C.A."/>
            <person name="Purvine S.O."/>
            <person name="Zink E.M."/>
            <person name="Wu S."/>
            <person name="Pasa-Tolic L."/>
            <person name="Chaput D.L."/>
            <person name="Haridas S."/>
            <person name="Grigoriev I.V."/>
            <person name="Santelli C.M."/>
            <person name="Hansel C.M."/>
        </authorList>
    </citation>
    <scope>NUCLEOTIDE SEQUENCE [LARGE SCALE GENOMIC DNA]</scope>
    <source>
        <strain evidence="12 13">SRC1lrK2f</strain>
    </source>
</reference>
<dbReference type="STRING" id="5599.A0A177DJ78"/>
<dbReference type="SUPFAM" id="SSF55545">
    <property type="entry name" value="beta-N-acetylhexosaminidase-like domain"/>
    <property type="match status" value="1"/>
</dbReference>
<dbReference type="FunFam" id="3.20.20.80:FF:000063">
    <property type="entry name" value="Beta-hexosaminidase"/>
    <property type="match status" value="1"/>
</dbReference>
<dbReference type="SUPFAM" id="SSF51445">
    <property type="entry name" value="(Trans)glycosidases"/>
    <property type="match status" value="1"/>
</dbReference>
<evidence type="ECO:0000313" key="12">
    <source>
        <dbReference type="EMBL" id="OAG19102.1"/>
    </source>
</evidence>
<dbReference type="InterPro" id="IPR029019">
    <property type="entry name" value="HEX_eukaryotic_N"/>
</dbReference>
<name>A0A177DJ78_ALTAL</name>
<dbReference type="Gene3D" id="3.20.20.80">
    <property type="entry name" value="Glycosidases"/>
    <property type="match status" value="1"/>
</dbReference>
<dbReference type="RefSeq" id="XP_018384523.1">
    <property type="nucleotide sequence ID" value="XM_018526738.1"/>
</dbReference>